<keyword evidence="6" id="KW-1185">Reference proteome</keyword>
<accession>A0A8K0THP2</accession>
<dbReference type="Pfam" id="PF04082">
    <property type="entry name" value="Fungal_trans"/>
    <property type="match status" value="1"/>
</dbReference>
<feature type="domain" description="Zn(2)-C6 fungal-type" evidence="4">
    <location>
        <begin position="29"/>
        <end position="82"/>
    </location>
</feature>
<feature type="region of interest" description="Disordered" evidence="3">
    <location>
        <begin position="1"/>
        <end position="22"/>
    </location>
</feature>
<comment type="caution">
    <text evidence="5">The sequence shown here is derived from an EMBL/GenBank/DDBJ whole genome shotgun (WGS) entry which is preliminary data.</text>
</comment>
<keyword evidence="2" id="KW-0539">Nucleus</keyword>
<organism evidence="5 6">
    <name type="scientific">Plectosphaerella cucumerina</name>
    <dbReference type="NCBI Taxonomy" id="40658"/>
    <lineage>
        <taxon>Eukaryota</taxon>
        <taxon>Fungi</taxon>
        <taxon>Dikarya</taxon>
        <taxon>Ascomycota</taxon>
        <taxon>Pezizomycotina</taxon>
        <taxon>Sordariomycetes</taxon>
        <taxon>Hypocreomycetidae</taxon>
        <taxon>Glomerellales</taxon>
        <taxon>Plectosphaerellaceae</taxon>
        <taxon>Plectosphaerella</taxon>
    </lineage>
</organism>
<sequence length="592" mass="65656">MSVPLKRESPDPGRGDDFSSYGQPILKRRRITKACDFCHRRGRKCKIPPDTNPGEAGAIVCLTCVEHGAICTWQRVAAKRGVKTKSSDSSSKTTTSPASHEAWAYDAARHGDRSLVYGLLRVFFDTVYPIFPFFAEGLIFEEWEQYSLSTNRSAFARLMSICALSSCHVGDGAIFTLPLSVPVEARHQQAYLEDARRAIPLEVSSADCFAYLQSLGTLSLAAIQLGDASLLHQTLGQYHSLVAQHHFQNESRWPAEIDPVERHVRRQFFWSMYRLEVHSALIMGHSVRCPEMQSAVAYPAISEDMAGALTGSLSSIGGIPFGGWLVGWNYITDLYRVLEHVIVQFRARKLASVNRGSLYIGFESLAPPVDEILSQVLAQRDALPTFLASAAPPSADIESNMCGFQVANIACTIQLLRITSFSRQDLTFVNASRAAMDLIEEMSLIPVDYLRAIGSPMLQELAGVGHMLSSFIGRQLHPVDYQRLRRVIEAMALFLTNLGPSLPAAVEAGSKLSQHIGRIDDYLQRSQPQDSSILNEPETTHATHEQGLQVPIQHFVVPNVNFTIPIEYVEHIPWPSPFPVVTEWTADMNVFS</sequence>
<evidence type="ECO:0000313" key="6">
    <source>
        <dbReference type="Proteomes" id="UP000813385"/>
    </source>
</evidence>
<evidence type="ECO:0000256" key="1">
    <source>
        <dbReference type="ARBA" id="ARBA00022723"/>
    </source>
</evidence>
<evidence type="ECO:0000259" key="4">
    <source>
        <dbReference type="SMART" id="SM00066"/>
    </source>
</evidence>
<dbReference type="Proteomes" id="UP000813385">
    <property type="component" value="Unassembled WGS sequence"/>
</dbReference>
<dbReference type="InterPro" id="IPR007219">
    <property type="entry name" value="XnlR_reg_dom"/>
</dbReference>
<dbReference type="CDD" id="cd12148">
    <property type="entry name" value="fungal_TF_MHR"/>
    <property type="match status" value="1"/>
</dbReference>
<dbReference type="Gene3D" id="4.10.240.10">
    <property type="entry name" value="Zn(2)-C6 fungal-type DNA-binding domain"/>
    <property type="match status" value="1"/>
</dbReference>
<dbReference type="EMBL" id="JAGPXD010000003">
    <property type="protein sequence ID" value="KAH7362695.1"/>
    <property type="molecule type" value="Genomic_DNA"/>
</dbReference>
<dbReference type="OrthoDB" id="2123952at2759"/>
<dbReference type="SMART" id="SM00066">
    <property type="entry name" value="GAL4"/>
    <property type="match status" value="1"/>
</dbReference>
<reference evidence="5" key="1">
    <citation type="journal article" date="2021" name="Nat. Commun.">
        <title>Genetic determinants of endophytism in the Arabidopsis root mycobiome.</title>
        <authorList>
            <person name="Mesny F."/>
            <person name="Miyauchi S."/>
            <person name="Thiergart T."/>
            <person name="Pickel B."/>
            <person name="Atanasova L."/>
            <person name="Karlsson M."/>
            <person name="Huettel B."/>
            <person name="Barry K.W."/>
            <person name="Haridas S."/>
            <person name="Chen C."/>
            <person name="Bauer D."/>
            <person name="Andreopoulos W."/>
            <person name="Pangilinan J."/>
            <person name="LaButti K."/>
            <person name="Riley R."/>
            <person name="Lipzen A."/>
            <person name="Clum A."/>
            <person name="Drula E."/>
            <person name="Henrissat B."/>
            <person name="Kohler A."/>
            <person name="Grigoriev I.V."/>
            <person name="Martin F.M."/>
            <person name="Hacquard S."/>
        </authorList>
    </citation>
    <scope>NUCLEOTIDE SEQUENCE</scope>
    <source>
        <strain evidence="5">MPI-CAGE-AT-0016</strain>
    </source>
</reference>
<evidence type="ECO:0000313" key="5">
    <source>
        <dbReference type="EMBL" id="KAH7362695.1"/>
    </source>
</evidence>
<dbReference type="GO" id="GO:0003677">
    <property type="term" value="F:DNA binding"/>
    <property type="evidence" value="ECO:0007669"/>
    <property type="project" value="InterPro"/>
</dbReference>
<protein>
    <recommendedName>
        <fullName evidence="4">Zn(2)-C6 fungal-type domain-containing protein</fullName>
    </recommendedName>
</protein>
<dbReference type="AlphaFoldDB" id="A0A8K0THP2"/>
<dbReference type="PANTHER" id="PTHR46910">
    <property type="entry name" value="TRANSCRIPTION FACTOR PDR1"/>
    <property type="match status" value="1"/>
</dbReference>
<dbReference type="InterPro" id="IPR001138">
    <property type="entry name" value="Zn2Cys6_DnaBD"/>
</dbReference>
<evidence type="ECO:0000256" key="2">
    <source>
        <dbReference type="ARBA" id="ARBA00023242"/>
    </source>
</evidence>
<evidence type="ECO:0000256" key="3">
    <source>
        <dbReference type="SAM" id="MobiDB-lite"/>
    </source>
</evidence>
<dbReference type="CDD" id="cd00067">
    <property type="entry name" value="GAL4"/>
    <property type="match status" value="1"/>
</dbReference>
<dbReference type="InterPro" id="IPR050987">
    <property type="entry name" value="AtrR-like"/>
</dbReference>
<proteinExistence type="predicted"/>
<keyword evidence="1" id="KW-0479">Metal-binding</keyword>
<dbReference type="GO" id="GO:0000981">
    <property type="term" value="F:DNA-binding transcription factor activity, RNA polymerase II-specific"/>
    <property type="evidence" value="ECO:0007669"/>
    <property type="project" value="InterPro"/>
</dbReference>
<dbReference type="InterPro" id="IPR036864">
    <property type="entry name" value="Zn2-C6_fun-type_DNA-bd_sf"/>
</dbReference>
<feature type="compositionally biased region" description="Basic and acidic residues" evidence="3">
    <location>
        <begin position="1"/>
        <end position="17"/>
    </location>
</feature>
<dbReference type="PANTHER" id="PTHR46910:SF18">
    <property type="entry name" value="ZN(II)2CYS6 TRANSCRIPTION FACTOR (EUROFUNG)"/>
    <property type="match status" value="1"/>
</dbReference>
<dbReference type="GO" id="GO:0006351">
    <property type="term" value="P:DNA-templated transcription"/>
    <property type="evidence" value="ECO:0007669"/>
    <property type="project" value="InterPro"/>
</dbReference>
<name>A0A8K0THP2_9PEZI</name>
<dbReference type="SUPFAM" id="SSF57701">
    <property type="entry name" value="Zn2/Cys6 DNA-binding domain"/>
    <property type="match status" value="1"/>
</dbReference>
<dbReference type="GO" id="GO:0008270">
    <property type="term" value="F:zinc ion binding"/>
    <property type="evidence" value="ECO:0007669"/>
    <property type="project" value="InterPro"/>
</dbReference>
<gene>
    <name evidence="5" type="ORF">B0T11DRAFT_86728</name>
</gene>